<dbReference type="InterPro" id="IPR029030">
    <property type="entry name" value="Caspase-like_dom_sf"/>
</dbReference>
<dbReference type="InterPro" id="IPR011600">
    <property type="entry name" value="Pept_C14_caspase"/>
</dbReference>
<proteinExistence type="predicted"/>
<dbReference type="PANTHER" id="PTHR48104:SF30">
    <property type="entry name" value="METACASPASE-1"/>
    <property type="match status" value="1"/>
</dbReference>
<sequence length="277" mass="29316">MNKAALCVGINEFKFLPQSSWLQGCVNDANDLSALLEGRYGFPSSGITVLHDADADKDAVMAELTRLLDLAVSGKAGHLVFTFSSHGTQIPDTSGDEADRLDEAFACYGINNTGDAWDPATVIADDELFDLFSKLPDGVLMEVVLDTCHSGTGLKSLDLLPGRRPRFLPAPTARAVAASEYSDTRVLRDLVKAGGATKPVLMAACRADQTAADAYLDQRYNGAFTYNLVKALEADGTLPRADVLKSVSKGLKAGGFDQVAQLEASTAARKAAWGSPG</sequence>
<dbReference type="GO" id="GO:0005737">
    <property type="term" value="C:cytoplasm"/>
    <property type="evidence" value="ECO:0007669"/>
    <property type="project" value="TreeGrafter"/>
</dbReference>
<dbReference type="Gene3D" id="3.40.50.1460">
    <property type="match status" value="1"/>
</dbReference>
<organism evidence="2 3">
    <name type="scientific">Arthrobacter cupressi</name>
    <dbReference type="NCBI Taxonomy" id="1045773"/>
    <lineage>
        <taxon>Bacteria</taxon>
        <taxon>Bacillati</taxon>
        <taxon>Actinomycetota</taxon>
        <taxon>Actinomycetes</taxon>
        <taxon>Micrococcales</taxon>
        <taxon>Micrococcaceae</taxon>
        <taxon>Arthrobacter</taxon>
    </lineage>
</organism>
<dbReference type="STRING" id="1045773.SAMN05216555_10556"/>
<evidence type="ECO:0000313" key="3">
    <source>
        <dbReference type="Proteomes" id="UP000182130"/>
    </source>
</evidence>
<protein>
    <submittedName>
        <fullName evidence="2">Caspase domain-containing protein</fullName>
    </submittedName>
</protein>
<dbReference type="Proteomes" id="UP000182130">
    <property type="component" value="Unassembled WGS sequence"/>
</dbReference>
<dbReference type="PANTHER" id="PTHR48104">
    <property type="entry name" value="METACASPASE-4"/>
    <property type="match status" value="1"/>
</dbReference>
<dbReference type="EMBL" id="FNEI01000005">
    <property type="protein sequence ID" value="SDI87421.1"/>
    <property type="molecule type" value="Genomic_DNA"/>
</dbReference>
<dbReference type="GO" id="GO:0004197">
    <property type="term" value="F:cysteine-type endopeptidase activity"/>
    <property type="evidence" value="ECO:0007669"/>
    <property type="project" value="InterPro"/>
</dbReference>
<dbReference type="AlphaFoldDB" id="A0A1G8P4K8"/>
<gene>
    <name evidence="2" type="ORF">SAMN05216555_10556</name>
</gene>
<keyword evidence="3" id="KW-1185">Reference proteome</keyword>
<name>A0A1G8P4K8_9MICC</name>
<dbReference type="GO" id="GO:0006508">
    <property type="term" value="P:proteolysis"/>
    <property type="evidence" value="ECO:0007669"/>
    <property type="project" value="InterPro"/>
</dbReference>
<accession>A0A1G8P4K8</accession>
<evidence type="ECO:0000259" key="1">
    <source>
        <dbReference type="Pfam" id="PF00656"/>
    </source>
</evidence>
<dbReference type="InterPro" id="IPR050452">
    <property type="entry name" value="Metacaspase"/>
</dbReference>
<reference evidence="3" key="1">
    <citation type="submission" date="2016-10" db="EMBL/GenBank/DDBJ databases">
        <authorList>
            <person name="Varghese N."/>
            <person name="Submissions S."/>
        </authorList>
    </citation>
    <scope>NUCLEOTIDE SEQUENCE [LARGE SCALE GENOMIC DNA]</scope>
    <source>
        <strain evidence="3">CGMCC 1.10783</strain>
    </source>
</reference>
<dbReference type="Pfam" id="PF00656">
    <property type="entry name" value="Peptidase_C14"/>
    <property type="match status" value="1"/>
</dbReference>
<feature type="domain" description="Peptidase C14 caspase" evidence="1">
    <location>
        <begin position="3"/>
        <end position="270"/>
    </location>
</feature>
<dbReference type="RefSeq" id="WP_074588201.1">
    <property type="nucleotide sequence ID" value="NZ_FNEI01000005.1"/>
</dbReference>
<dbReference type="SUPFAM" id="SSF52129">
    <property type="entry name" value="Caspase-like"/>
    <property type="match status" value="1"/>
</dbReference>
<evidence type="ECO:0000313" key="2">
    <source>
        <dbReference type="EMBL" id="SDI87421.1"/>
    </source>
</evidence>
<dbReference type="PROSITE" id="PS51257">
    <property type="entry name" value="PROKAR_LIPOPROTEIN"/>
    <property type="match status" value="1"/>
</dbReference>
<dbReference type="OrthoDB" id="8447555at2"/>